<evidence type="ECO:0000313" key="1">
    <source>
        <dbReference type="EMBL" id="BDU72032.1"/>
    </source>
</evidence>
<reference evidence="2" key="1">
    <citation type="journal article" date="2023" name="Int. J. Syst. Evol. Microbiol.">
        <title>Mesoterricola silvestris gen. nov., sp. nov., Mesoterricola sediminis sp. nov., Geothrix oryzae sp. nov., Geothrix edaphica sp. nov., Geothrix rubra sp. nov., and Geothrix limicola sp. nov., six novel members of Acidobacteriota isolated from soils.</title>
        <authorList>
            <person name="Itoh H."/>
            <person name="Sugisawa Y."/>
            <person name="Mise K."/>
            <person name="Xu Z."/>
            <person name="Kuniyasu M."/>
            <person name="Ushijima N."/>
            <person name="Kawano K."/>
            <person name="Kobayashi E."/>
            <person name="Shiratori Y."/>
            <person name="Masuda Y."/>
            <person name="Senoo K."/>
        </authorList>
    </citation>
    <scope>NUCLEOTIDE SEQUENCE [LARGE SCALE GENOMIC DNA]</scope>
    <source>
        <strain evidence="2">W79</strain>
    </source>
</reference>
<name>A0AA48GQA2_9BACT</name>
<keyword evidence="2" id="KW-1185">Reference proteome</keyword>
<evidence type="ECO:0000313" key="2">
    <source>
        <dbReference type="Proteomes" id="UP001238179"/>
    </source>
</evidence>
<proteinExistence type="predicted"/>
<dbReference type="EMBL" id="AP027080">
    <property type="protein sequence ID" value="BDU72032.1"/>
    <property type="molecule type" value="Genomic_DNA"/>
</dbReference>
<gene>
    <name evidence="1" type="ORF">METEAL_12060</name>
</gene>
<dbReference type="Proteomes" id="UP001238179">
    <property type="component" value="Chromosome"/>
</dbReference>
<protein>
    <submittedName>
        <fullName evidence="1">Uncharacterized protein</fullName>
    </submittedName>
</protein>
<organism evidence="1 2">
    <name type="scientific">Mesoterricola silvestris</name>
    <dbReference type="NCBI Taxonomy" id="2927979"/>
    <lineage>
        <taxon>Bacteria</taxon>
        <taxon>Pseudomonadati</taxon>
        <taxon>Acidobacteriota</taxon>
        <taxon>Holophagae</taxon>
        <taxon>Holophagales</taxon>
        <taxon>Holophagaceae</taxon>
        <taxon>Mesoterricola</taxon>
    </lineage>
</organism>
<dbReference type="RefSeq" id="WP_316414936.1">
    <property type="nucleotide sequence ID" value="NZ_AP027080.1"/>
</dbReference>
<dbReference type="AlphaFoldDB" id="A0AA48GQA2"/>
<sequence>MRRAGGFRVLGRVVAVLLLVVVATFLAASGMDHCDEGPAGHDRRPQHLLCVDDCAPALVPLPPTAPPPDAVPRAVYEETVVRPILNLDLEPEKAPPRA</sequence>
<dbReference type="KEGG" id="msil:METEAL_12060"/>
<accession>A0AA48GQA2</accession>